<evidence type="ECO:0000256" key="1">
    <source>
        <dbReference type="ARBA" id="ARBA00005417"/>
    </source>
</evidence>
<dbReference type="Proteomes" id="UP001596104">
    <property type="component" value="Unassembled WGS sequence"/>
</dbReference>
<dbReference type="PROSITE" id="PS00211">
    <property type="entry name" value="ABC_TRANSPORTER_1"/>
    <property type="match status" value="1"/>
</dbReference>
<keyword evidence="3 5" id="KW-0067">ATP-binding</keyword>
<name>A0ABW0HGE1_9HYPH</name>
<dbReference type="InterPro" id="IPR015854">
    <property type="entry name" value="ABC_transpr_LolD-like"/>
</dbReference>
<dbReference type="Pfam" id="PF00005">
    <property type="entry name" value="ABC_tran"/>
    <property type="match status" value="1"/>
</dbReference>
<keyword evidence="6" id="KW-1185">Reference proteome</keyword>
<comment type="similarity">
    <text evidence="1">Belongs to the ABC transporter superfamily.</text>
</comment>
<dbReference type="PROSITE" id="PS50893">
    <property type="entry name" value="ABC_TRANSPORTER_2"/>
    <property type="match status" value="1"/>
</dbReference>
<dbReference type="InterPro" id="IPR017871">
    <property type="entry name" value="ABC_transporter-like_CS"/>
</dbReference>
<gene>
    <name evidence="5" type="ORF">ACFPPC_22620</name>
</gene>
<dbReference type="InterPro" id="IPR003593">
    <property type="entry name" value="AAA+_ATPase"/>
</dbReference>
<protein>
    <submittedName>
        <fullName evidence="5">ABC transporter ATP-binding protein</fullName>
    </submittedName>
</protein>
<evidence type="ECO:0000259" key="4">
    <source>
        <dbReference type="PROSITE" id="PS50893"/>
    </source>
</evidence>
<dbReference type="EMBL" id="JBHSLV010000047">
    <property type="protein sequence ID" value="MFC5395428.1"/>
    <property type="molecule type" value="Genomic_DNA"/>
</dbReference>
<evidence type="ECO:0000313" key="5">
    <source>
        <dbReference type="EMBL" id="MFC5395428.1"/>
    </source>
</evidence>
<comment type="caution">
    <text evidence="5">The sequence shown here is derived from an EMBL/GenBank/DDBJ whole genome shotgun (WGS) entry which is preliminary data.</text>
</comment>
<evidence type="ECO:0000256" key="3">
    <source>
        <dbReference type="ARBA" id="ARBA00022840"/>
    </source>
</evidence>
<dbReference type="PANTHER" id="PTHR24220">
    <property type="entry name" value="IMPORT ATP-BINDING PROTEIN"/>
    <property type="match status" value="1"/>
</dbReference>
<dbReference type="InterPro" id="IPR003439">
    <property type="entry name" value="ABC_transporter-like_ATP-bd"/>
</dbReference>
<dbReference type="RefSeq" id="WP_377011369.1">
    <property type="nucleotide sequence ID" value="NZ_JBHSLV010000047.1"/>
</dbReference>
<keyword evidence="2" id="KW-0547">Nucleotide-binding</keyword>
<dbReference type="Gene3D" id="3.40.50.300">
    <property type="entry name" value="P-loop containing nucleotide triphosphate hydrolases"/>
    <property type="match status" value="1"/>
</dbReference>
<reference evidence="6" key="1">
    <citation type="journal article" date="2019" name="Int. J. Syst. Evol. Microbiol.">
        <title>The Global Catalogue of Microorganisms (GCM) 10K type strain sequencing project: providing services to taxonomists for standard genome sequencing and annotation.</title>
        <authorList>
            <consortium name="The Broad Institute Genomics Platform"/>
            <consortium name="The Broad Institute Genome Sequencing Center for Infectious Disease"/>
            <person name="Wu L."/>
            <person name="Ma J."/>
        </authorList>
    </citation>
    <scope>NUCLEOTIDE SEQUENCE [LARGE SCALE GENOMIC DNA]</scope>
    <source>
        <strain evidence="6">CGMCC 1.16326</strain>
    </source>
</reference>
<dbReference type="SMART" id="SM00382">
    <property type="entry name" value="AAA"/>
    <property type="match status" value="1"/>
</dbReference>
<feature type="domain" description="ABC transporter" evidence="4">
    <location>
        <begin position="5"/>
        <end position="233"/>
    </location>
</feature>
<accession>A0ABW0HGE1</accession>
<dbReference type="GO" id="GO:0005524">
    <property type="term" value="F:ATP binding"/>
    <property type="evidence" value="ECO:0007669"/>
    <property type="project" value="UniProtKB-KW"/>
</dbReference>
<evidence type="ECO:0000313" key="6">
    <source>
        <dbReference type="Proteomes" id="UP001596104"/>
    </source>
</evidence>
<dbReference type="SUPFAM" id="SSF52540">
    <property type="entry name" value="P-loop containing nucleoside triphosphate hydrolases"/>
    <property type="match status" value="1"/>
</dbReference>
<dbReference type="InterPro" id="IPR027417">
    <property type="entry name" value="P-loop_NTPase"/>
</dbReference>
<evidence type="ECO:0000256" key="2">
    <source>
        <dbReference type="ARBA" id="ARBA00022741"/>
    </source>
</evidence>
<proteinExistence type="inferred from homology"/>
<organism evidence="5 6">
    <name type="scientific">Bosea vestrisii</name>
    <dbReference type="NCBI Taxonomy" id="151416"/>
    <lineage>
        <taxon>Bacteria</taxon>
        <taxon>Pseudomonadati</taxon>
        <taxon>Pseudomonadota</taxon>
        <taxon>Alphaproteobacteria</taxon>
        <taxon>Hyphomicrobiales</taxon>
        <taxon>Boseaceae</taxon>
        <taxon>Bosea</taxon>
    </lineage>
</organism>
<sequence>MSLALACRGISKRYAASGTSPLTVLRDVDLTLHFGRLSVLMGPSGSGKTTLMRIASCIAAPDAGEVTVMGRTVAALSPKERARLRARHFGFAFQEPRLFDALTAIENVLVGLAISGHVGADATRRAEQALAMTDIVDRATSYPRELSGGQKQRVALARALAGERGILFCDEPTASLDAAAARDIAALLRRLVESHGCAALIVSHDRRFLSVAHEGFSLQDGRLAALDTEGAGA</sequence>